<evidence type="ECO:0000313" key="6">
    <source>
        <dbReference type="Proteomes" id="UP000636949"/>
    </source>
</evidence>
<evidence type="ECO:0000256" key="2">
    <source>
        <dbReference type="ARBA" id="ARBA00022679"/>
    </source>
</evidence>
<sequence length="215" mass="24893">MIDICVLNLNKFDALKALNILPLEIKNYAKDLRLERKRVEYIASQWLRYKLLSERLGVTTTELQFSKTNNGRPFLVDSMLDFNISHTRDYVVIAIAKGQRVGVDVQTKKEKVDVLAIAKQYFAKSEYDLIAAKKGESAQRNVFYWLWAYKEASLKLTGQGIANGLNRYVFEVTESGECKKKNVQDIYYFHQQLDENTPLCLSFERSSSKVRLNFL</sequence>
<dbReference type="Proteomes" id="UP000636949">
    <property type="component" value="Unassembled WGS sequence"/>
</dbReference>
<reference evidence="5" key="1">
    <citation type="journal article" date="2014" name="Int. J. Syst. Evol. Microbiol.">
        <title>Complete genome sequence of Corynebacterium casei LMG S-19264T (=DSM 44701T), isolated from a smear-ripened cheese.</title>
        <authorList>
            <consortium name="US DOE Joint Genome Institute (JGI-PGF)"/>
            <person name="Walter F."/>
            <person name="Albersmeier A."/>
            <person name="Kalinowski J."/>
            <person name="Ruckert C."/>
        </authorList>
    </citation>
    <scope>NUCLEOTIDE SEQUENCE</scope>
    <source>
        <strain evidence="5">CGMCC 1.15758</strain>
    </source>
</reference>
<dbReference type="Pfam" id="PF01648">
    <property type="entry name" value="ACPS"/>
    <property type="match status" value="1"/>
</dbReference>
<dbReference type="GO" id="GO:0019878">
    <property type="term" value="P:lysine biosynthetic process via aminoadipic acid"/>
    <property type="evidence" value="ECO:0007669"/>
    <property type="project" value="TreeGrafter"/>
</dbReference>
<dbReference type="InterPro" id="IPR037143">
    <property type="entry name" value="4-PPantetheinyl_Trfase_dom_sf"/>
</dbReference>
<organism evidence="5 6">
    <name type="scientific">Cysteiniphilum litorale</name>
    <dbReference type="NCBI Taxonomy" id="2056700"/>
    <lineage>
        <taxon>Bacteria</taxon>
        <taxon>Pseudomonadati</taxon>
        <taxon>Pseudomonadota</taxon>
        <taxon>Gammaproteobacteria</taxon>
        <taxon>Thiotrichales</taxon>
        <taxon>Fastidiosibacteraceae</taxon>
        <taxon>Cysteiniphilum</taxon>
    </lineage>
</organism>
<dbReference type="EMBL" id="BMJS01000002">
    <property type="protein sequence ID" value="GGF89990.1"/>
    <property type="molecule type" value="Genomic_DNA"/>
</dbReference>
<comment type="similarity">
    <text evidence="1">Belongs to the P-Pant transferase superfamily. Gsp/Sfp/HetI/AcpT family.</text>
</comment>
<reference evidence="5" key="2">
    <citation type="submission" date="2020-09" db="EMBL/GenBank/DDBJ databases">
        <authorList>
            <person name="Sun Q."/>
            <person name="Zhou Y."/>
        </authorList>
    </citation>
    <scope>NUCLEOTIDE SEQUENCE</scope>
    <source>
        <strain evidence="5">CGMCC 1.15758</strain>
    </source>
</reference>
<gene>
    <name evidence="5" type="ORF">GCM10010995_04140</name>
</gene>
<dbReference type="InterPro" id="IPR008278">
    <property type="entry name" value="4-PPantetheinyl_Trfase_dom"/>
</dbReference>
<evidence type="ECO:0008006" key="7">
    <source>
        <dbReference type="Google" id="ProtNLM"/>
    </source>
</evidence>
<comment type="caution">
    <text evidence="5">The sequence shown here is derived from an EMBL/GenBank/DDBJ whole genome shotgun (WGS) entry which is preliminary data.</text>
</comment>
<protein>
    <recommendedName>
        <fullName evidence="7">4'-phosphopantetheinyl transferase</fullName>
    </recommendedName>
</protein>
<name>A0A8J3E817_9GAMM</name>
<dbReference type="PANTHER" id="PTHR12215">
    <property type="entry name" value="PHOSPHOPANTETHEINE TRANSFERASE"/>
    <property type="match status" value="1"/>
</dbReference>
<dbReference type="Gene3D" id="3.90.470.20">
    <property type="entry name" value="4'-phosphopantetheinyl transferase domain"/>
    <property type="match status" value="2"/>
</dbReference>
<feature type="domain" description="4'-phosphopantetheinyl transferase N-terminal" evidence="4">
    <location>
        <begin position="16"/>
        <end position="94"/>
    </location>
</feature>
<dbReference type="GO" id="GO:0008897">
    <property type="term" value="F:holo-[acyl-carrier-protein] synthase activity"/>
    <property type="evidence" value="ECO:0007669"/>
    <property type="project" value="InterPro"/>
</dbReference>
<keyword evidence="2" id="KW-0808">Transferase</keyword>
<evidence type="ECO:0000259" key="3">
    <source>
        <dbReference type="Pfam" id="PF01648"/>
    </source>
</evidence>
<dbReference type="Pfam" id="PF22624">
    <property type="entry name" value="AASDHPPT_N"/>
    <property type="match status" value="1"/>
</dbReference>
<dbReference type="GO" id="GO:0005829">
    <property type="term" value="C:cytosol"/>
    <property type="evidence" value="ECO:0007669"/>
    <property type="project" value="TreeGrafter"/>
</dbReference>
<dbReference type="InterPro" id="IPR050559">
    <property type="entry name" value="P-Pant_transferase_sf"/>
</dbReference>
<keyword evidence="6" id="KW-1185">Reference proteome</keyword>
<dbReference type="SUPFAM" id="SSF56214">
    <property type="entry name" value="4'-phosphopantetheinyl transferase"/>
    <property type="match status" value="2"/>
</dbReference>
<accession>A0A8J3E817</accession>
<dbReference type="AlphaFoldDB" id="A0A8J3E817"/>
<proteinExistence type="inferred from homology"/>
<dbReference type="GO" id="GO:0000287">
    <property type="term" value="F:magnesium ion binding"/>
    <property type="evidence" value="ECO:0007669"/>
    <property type="project" value="InterPro"/>
</dbReference>
<dbReference type="InterPro" id="IPR055066">
    <property type="entry name" value="AASDHPPT_N"/>
</dbReference>
<evidence type="ECO:0000313" key="5">
    <source>
        <dbReference type="EMBL" id="GGF89990.1"/>
    </source>
</evidence>
<evidence type="ECO:0000259" key="4">
    <source>
        <dbReference type="Pfam" id="PF22624"/>
    </source>
</evidence>
<evidence type="ECO:0000256" key="1">
    <source>
        <dbReference type="ARBA" id="ARBA00010990"/>
    </source>
</evidence>
<feature type="domain" description="4'-phosphopantetheinyl transferase" evidence="3">
    <location>
        <begin position="100"/>
        <end position="190"/>
    </location>
</feature>
<dbReference type="PANTHER" id="PTHR12215:SF10">
    <property type="entry name" value="L-AMINOADIPATE-SEMIALDEHYDE DEHYDROGENASE-PHOSPHOPANTETHEINYL TRANSFERASE"/>
    <property type="match status" value="1"/>
</dbReference>